<dbReference type="Proteomes" id="UP001141434">
    <property type="component" value="Unassembled WGS sequence"/>
</dbReference>
<dbReference type="CDD" id="cd02181">
    <property type="entry name" value="GH16_fungal_Lam16A_glucanase"/>
    <property type="match status" value="1"/>
</dbReference>
<keyword evidence="9" id="KW-0136">Cellulose degradation</keyword>
<dbReference type="GO" id="GO:0052861">
    <property type="term" value="F:endo-1,3(4)-beta-glucanase activity"/>
    <property type="evidence" value="ECO:0007669"/>
    <property type="project" value="UniProtKB-EC"/>
</dbReference>
<keyword evidence="15" id="KW-0624">Polysaccharide degradation</keyword>
<evidence type="ECO:0000256" key="13">
    <source>
        <dbReference type="ARBA" id="ARBA00023288"/>
    </source>
</evidence>
<comment type="catalytic activity">
    <reaction evidence="1">
        <text>Endohydrolysis of (1-&gt;3)- or (1-&gt;4)-linkages in beta-D-glucans when the glucose residue whose reducing group is involved in the linkage to be hydrolyzed is itself substituted at C-3.</text>
        <dbReference type="EC" id="3.2.1.6"/>
    </reaction>
</comment>
<feature type="region of interest" description="Disordered" evidence="16">
    <location>
        <begin position="331"/>
        <end position="421"/>
    </location>
</feature>
<dbReference type="SUPFAM" id="SSF49899">
    <property type="entry name" value="Concanavalin A-like lectins/glucanases"/>
    <property type="match status" value="1"/>
</dbReference>
<dbReference type="GO" id="GO:0005886">
    <property type="term" value="C:plasma membrane"/>
    <property type="evidence" value="ECO:0007669"/>
    <property type="project" value="UniProtKB-SubCell"/>
</dbReference>
<dbReference type="InterPro" id="IPR000757">
    <property type="entry name" value="Beta-glucanase-like"/>
</dbReference>
<dbReference type="PANTHER" id="PTHR10963">
    <property type="entry name" value="GLYCOSYL HYDROLASE-RELATED"/>
    <property type="match status" value="1"/>
</dbReference>
<feature type="domain" description="GH16" evidence="18">
    <location>
        <begin position="40"/>
        <end position="292"/>
    </location>
</feature>
<evidence type="ECO:0000256" key="12">
    <source>
        <dbReference type="ARBA" id="ARBA00023277"/>
    </source>
</evidence>
<dbReference type="RefSeq" id="XP_056507264.1">
    <property type="nucleotide sequence ID" value="XM_056658971.1"/>
</dbReference>
<dbReference type="GO" id="GO:0098552">
    <property type="term" value="C:side of membrane"/>
    <property type="evidence" value="ECO:0007669"/>
    <property type="project" value="UniProtKB-KW"/>
</dbReference>
<dbReference type="GeneID" id="81398140"/>
<protein>
    <recommendedName>
        <fullName evidence="4">endo-1,3(4)-beta-glucanase</fullName>
        <ecNumber evidence="4">3.2.1.6</ecNumber>
    </recommendedName>
</protein>
<dbReference type="InterPro" id="IPR050546">
    <property type="entry name" value="Glycosyl_Hydrlase_16"/>
</dbReference>
<keyword evidence="8" id="KW-0378">Hydrolase</keyword>
<keyword evidence="7 17" id="KW-0732">Signal</keyword>
<dbReference type="AlphaFoldDB" id="A0A9W9JWQ6"/>
<evidence type="ECO:0000256" key="14">
    <source>
        <dbReference type="ARBA" id="ARBA00023295"/>
    </source>
</evidence>
<name>A0A9W9JWQ6_9EURO</name>
<feature type="compositionally biased region" description="Polar residues" evidence="16">
    <location>
        <begin position="375"/>
        <end position="409"/>
    </location>
</feature>
<comment type="similarity">
    <text evidence="3">Belongs to the glycosyl hydrolase 16 family.</text>
</comment>
<feature type="compositionally biased region" description="Low complexity" evidence="16">
    <location>
        <begin position="352"/>
        <end position="374"/>
    </location>
</feature>
<evidence type="ECO:0000256" key="7">
    <source>
        <dbReference type="ARBA" id="ARBA00022729"/>
    </source>
</evidence>
<evidence type="ECO:0000256" key="1">
    <source>
        <dbReference type="ARBA" id="ARBA00000124"/>
    </source>
</evidence>
<feature type="compositionally biased region" description="Low complexity" evidence="16">
    <location>
        <begin position="601"/>
        <end position="619"/>
    </location>
</feature>
<keyword evidence="13" id="KW-0449">Lipoprotein</keyword>
<organism evidence="19 20">
    <name type="scientific">Penicillium alfredii</name>
    <dbReference type="NCBI Taxonomy" id="1506179"/>
    <lineage>
        <taxon>Eukaryota</taxon>
        <taxon>Fungi</taxon>
        <taxon>Dikarya</taxon>
        <taxon>Ascomycota</taxon>
        <taxon>Pezizomycotina</taxon>
        <taxon>Eurotiomycetes</taxon>
        <taxon>Eurotiomycetidae</taxon>
        <taxon>Eurotiales</taxon>
        <taxon>Aspergillaceae</taxon>
        <taxon>Penicillium</taxon>
    </lineage>
</organism>
<keyword evidence="20" id="KW-1185">Reference proteome</keyword>
<accession>A0A9W9JWQ6</accession>
<keyword evidence="5" id="KW-1003">Cell membrane</keyword>
<dbReference type="GO" id="GO:0030245">
    <property type="term" value="P:cellulose catabolic process"/>
    <property type="evidence" value="ECO:0007669"/>
    <property type="project" value="UniProtKB-KW"/>
</dbReference>
<evidence type="ECO:0000256" key="9">
    <source>
        <dbReference type="ARBA" id="ARBA00023001"/>
    </source>
</evidence>
<dbReference type="EMBL" id="JAPMSZ010000011">
    <property type="protein sequence ID" value="KAJ5083867.1"/>
    <property type="molecule type" value="Genomic_DNA"/>
</dbReference>
<feature type="compositionally biased region" description="Polar residues" evidence="16">
    <location>
        <begin position="487"/>
        <end position="497"/>
    </location>
</feature>
<dbReference type="InterPro" id="IPR013320">
    <property type="entry name" value="ConA-like_dom_sf"/>
</dbReference>
<evidence type="ECO:0000313" key="19">
    <source>
        <dbReference type="EMBL" id="KAJ5083867.1"/>
    </source>
</evidence>
<evidence type="ECO:0000313" key="20">
    <source>
        <dbReference type="Proteomes" id="UP001141434"/>
    </source>
</evidence>
<feature type="signal peptide" evidence="17">
    <location>
        <begin position="1"/>
        <end position="23"/>
    </location>
</feature>
<evidence type="ECO:0000259" key="18">
    <source>
        <dbReference type="PROSITE" id="PS51762"/>
    </source>
</evidence>
<evidence type="ECO:0000256" key="17">
    <source>
        <dbReference type="SAM" id="SignalP"/>
    </source>
</evidence>
<evidence type="ECO:0000256" key="10">
    <source>
        <dbReference type="ARBA" id="ARBA00023136"/>
    </source>
</evidence>
<reference evidence="19" key="1">
    <citation type="submission" date="2022-11" db="EMBL/GenBank/DDBJ databases">
        <authorList>
            <person name="Petersen C."/>
        </authorList>
    </citation>
    <scope>NUCLEOTIDE SEQUENCE</scope>
    <source>
        <strain evidence="19">IBT 34128</strain>
    </source>
</reference>
<evidence type="ECO:0000256" key="5">
    <source>
        <dbReference type="ARBA" id="ARBA00022475"/>
    </source>
</evidence>
<evidence type="ECO:0000256" key="4">
    <source>
        <dbReference type="ARBA" id="ARBA00012599"/>
    </source>
</evidence>
<comment type="caution">
    <text evidence="19">The sequence shown here is derived from an EMBL/GenBank/DDBJ whole genome shotgun (WGS) entry which is preliminary data.</text>
</comment>
<keyword evidence="12" id="KW-0119">Carbohydrate metabolism</keyword>
<keyword evidence="14" id="KW-0326">Glycosidase</keyword>
<evidence type="ECO:0000256" key="6">
    <source>
        <dbReference type="ARBA" id="ARBA00022622"/>
    </source>
</evidence>
<keyword evidence="11" id="KW-0325">Glycoprotein</keyword>
<evidence type="ECO:0000256" key="11">
    <source>
        <dbReference type="ARBA" id="ARBA00023180"/>
    </source>
</evidence>
<gene>
    <name evidence="19" type="ORF">NUU61_008446</name>
</gene>
<sequence length="645" mass="67075">MSSPLSLSAGSLALSLLASSAAAHPSLARSTSKADYELVETWQGDHFLDYFNFHTGSDPTNGYVNYLDRHSAESAGLFKVKESGSVYLGVDHNTTLTPSGKGRDSVRIGSKKYYDKSLVVADIAHMPGAACGSWPAFWSVGKEWPGDGEIDIIEGVNLHDHNEIVMHTSGTCKIEDKGMSGTVNATGCGEDLGPVGCVIKGDKGSYGNSFNRQGGGVYAMQWTDEFLKIWFFPRRSIPKSLSTGKPDVTEFGTPMALVQDSCDVANSFKPQSFTFDVTFCGDWAGGVFHESGCPMSGSDSFQSCINHVAKNPGDFEQSYWEINSVKIYQTGVKDNGSGTPGPHRSATHEATETAVETHASEAPSSVHSVASISSQETPSATLTDLPVSSHSSPAPNPVISTSEAPVQDTTTEHSHPISAESLPVKSTKTRYVTNYVTSTKTMCSVSQSLAYAVDAPTISTSDPPPRVTEQPASDKMAPSAAPDVPTDPSSSQGSAVSVEQPKPATHVDQTVAAPAVTPNAHKTNGDPTEMDASADAVSQGPPKGNDAESVADTPAVNQVLSSAAAGASSSVPGTVAPDSPRLPSLMASQASKPLIHPPTGSATPSRSHTPSTSPSGTSSVFTGGASKLSGSFLAILAAICAELMA</sequence>
<evidence type="ECO:0000256" key="3">
    <source>
        <dbReference type="ARBA" id="ARBA00006865"/>
    </source>
</evidence>
<feature type="region of interest" description="Disordered" evidence="16">
    <location>
        <begin position="456"/>
        <end position="550"/>
    </location>
</feature>
<comment type="subcellular location">
    <subcellularLocation>
        <location evidence="2">Cell membrane</location>
        <topology evidence="2">Lipid-anchor</topology>
        <topology evidence="2">GPI-anchor</topology>
    </subcellularLocation>
</comment>
<dbReference type="OrthoDB" id="192832at2759"/>
<proteinExistence type="inferred from homology"/>
<feature type="chain" id="PRO_5040867347" description="endo-1,3(4)-beta-glucanase" evidence="17">
    <location>
        <begin position="24"/>
        <end position="645"/>
    </location>
</feature>
<reference evidence="19" key="2">
    <citation type="journal article" date="2023" name="IMA Fungus">
        <title>Comparative genomic study of the Penicillium genus elucidates a diverse pangenome and 15 lateral gene transfer events.</title>
        <authorList>
            <person name="Petersen C."/>
            <person name="Sorensen T."/>
            <person name="Nielsen M.R."/>
            <person name="Sondergaard T.E."/>
            <person name="Sorensen J.L."/>
            <person name="Fitzpatrick D.A."/>
            <person name="Frisvad J.C."/>
            <person name="Nielsen K.L."/>
        </authorList>
    </citation>
    <scope>NUCLEOTIDE SEQUENCE</scope>
    <source>
        <strain evidence="19">IBT 34128</strain>
    </source>
</reference>
<dbReference type="Pfam" id="PF26113">
    <property type="entry name" value="GH16_XgeA"/>
    <property type="match status" value="1"/>
</dbReference>
<dbReference type="Gene3D" id="2.60.120.200">
    <property type="match status" value="1"/>
</dbReference>
<dbReference type="FunFam" id="2.60.120.200:FF:000114">
    <property type="entry name" value="Probable endo-1,3(4)-beta-glucanase NFIA_089530"/>
    <property type="match status" value="1"/>
</dbReference>
<evidence type="ECO:0000256" key="15">
    <source>
        <dbReference type="ARBA" id="ARBA00023326"/>
    </source>
</evidence>
<dbReference type="PANTHER" id="PTHR10963:SF58">
    <property type="entry name" value="ENDO-1,3(4)-BETA-GLUCANASE XGEA"/>
    <property type="match status" value="1"/>
</dbReference>
<dbReference type="EC" id="3.2.1.6" evidence="4"/>
<dbReference type="PROSITE" id="PS51762">
    <property type="entry name" value="GH16_2"/>
    <property type="match status" value="1"/>
</dbReference>
<evidence type="ECO:0000256" key="16">
    <source>
        <dbReference type="SAM" id="MobiDB-lite"/>
    </source>
</evidence>
<feature type="region of interest" description="Disordered" evidence="16">
    <location>
        <begin position="564"/>
        <end position="619"/>
    </location>
</feature>
<keyword evidence="6" id="KW-0336">GPI-anchor</keyword>
<evidence type="ECO:0000256" key="2">
    <source>
        <dbReference type="ARBA" id="ARBA00004609"/>
    </source>
</evidence>
<keyword evidence="10" id="KW-0472">Membrane</keyword>
<evidence type="ECO:0000256" key="8">
    <source>
        <dbReference type="ARBA" id="ARBA00022801"/>
    </source>
</evidence>